<protein>
    <recommendedName>
        <fullName evidence="4">YhhN-like protein</fullName>
    </recommendedName>
</protein>
<dbReference type="Proteomes" id="UP000002875">
    <property type="component" value="Chromosome"/>
</dbReference>
<feature type="transmembrane region" description="Helical" evidence="1">
    <location>
        <begin position="101"/>
        <end position="119"/>
    </location>
</feature>
<evidence type="ECO:0000313" key="3">
    <source>
        <dbReference type="Proteomes" id="UP000002875"/>
    </source>
</evidence>
<keyword evidence="3" id="KW-1185">Reference proteome</keyword>
<name>A0ABM5N231_EMTOG</name>
<evidence type="ECO:0008006" key="4">
    <source>
        <dbReference type="Google" id="ProtNLM"/>
    </source>
</evidence>
<dbReference type="EMBL" id="CP002961">
    <property type="protein sequence ID" value="AFK03506.1"/>
    <property type="molecule type" value="Genomic_DNA"/>
</dbReference>
<feature type="transmembrane region" description="Helical" evidence="1">
    <location>
        <begin position="66"/>
        <end position="86"/>
    </location>
</feature>
<organism evidence="2 3">
    <name type="scientific">Emticicia oligotrophica (strain DSM 17448 / CIP 109782 / MTCC 6937 / GPTSA100-15)</name>
    <dbReference type="NCBI Taxonomy" id="929562"/>
    <lineage>
        <taxon>Bacteria</taxon>
        <taxon>Pseudomonadati</taxon>
        <taxon>Bacteroidota</taxon>
        <taxon>Cytophagia</taxon>
        <taxon>Cytophagales</taxon>
        <taxon>Leadbetterellaceae</taxon>
        <taxon>Emticicia</taxon>
    </lineage>
</organism>
<accession>A0ABM5N231</accession>
<evidence type="ECO:0000313" key="2">
    <source>
        <dbReference type="EMBL" id="AFK03506.1"/>
    </source>
</evidence>
<keyword evidence="1" id="KW-0472">Membrane</keyword>
<gene>
    <name evidence="2" type="ordered locus">Emtol_2369</name>
</gene>
<feature type="transmembrane region" description="Helical" evidence="1">
    <location>
        <begin position="126"/>
        <end position="143"/>
    </location>
</feature>
<keyword evidence="1" id="KW-1133">Transmembrane helix</keyword>
<feature type="transmembrane region" description="Helical" evidence="1">
    <location>
        <begin position="210"/>
        <end position="228"/>
    </location>
</feature>
<keyword evidence="1" id="KW-0812">Transmembrane</keyword>
<feature type="transmembrane region" description="Helical" evidence="1">
    <location>
        <begin position="149"/>
        <end position="168"/>
    </location>
</feature>
<evidence type="ECO:0000256" key="1">
    <source>
        <dbReference type="SAM" id="Phobius"/>
    </source>
</evidence>
<feature type="transmembrane region" description="Helical" evidence="1">
    <location>
        <begin position="36"/>
        <end position="54"/>
    </location>
</feature>
<proteinExistence type="predicted"/>
<feature type="transmembrane region" description="Helical" evidence="1">
    <location>
        <begin position="180"/>
        <end position="198"/>
    </location>
</feature>
<sequence>MSKRFTALFFSLLVIVNLYFTVKVEPHELKTQVDKLLALFLFQFDYFLLFVYIFSKLLRNFHKSLLVLAACYACLFILGMASFYITDEKQFDIVYSYSQPILRLLLIIVFYWMGLRFYFLRDKVSLTFYAIAMVEGFYLLFLLNRYPRALMYSFNIYWLVVLLFFVIGIQVRINFKNRRLLFLIGILFTFTADLYYILPPEERVFEFTYIIIRLINTIGEFLIVNHVLRYYNSIFKK</sequence>
<reference evidence="2 3" key="1">
    <citation type="submission" date="2011-07" db="EMBL/GenBank/DDBJ databases">
        <title>The complete genome of chromosome of Emticicia oligotrophica DSM 17448.</title>
        <authorList>
            <consortium name="US DOE Joint Genome Institute (JGI-PGF)"/>
            <person name="Lucas S."/>
            <person name="Han J."/>
            <person name="Lapidus A."/>
            <person name="Bruce D."/>
            <person name="Goodwin L."/>
            <person name="Pitluck S."/>
            <person name="Peters L."/>
            <person name="Kyrpides N."/>
            <person name="Mavromatis K."/>
            <person name="Ivanova N."/>
            <person name="Ovchinnikova G."/>
            <person name="Teshima H."/>
            <person name="Detter J.C."/>
            <person name="Tapia R."/>
            <person name="Han C."/>
            <person name="Land M."/>
            <person name="Hauser L."/>
            <person name="Markowitz V."/>
            <person name="Cheng J.-F."/>
            <person name="Hugenholtz P."/>
            <person name="Woyke T."/>
            <person name="Wu D."/>
            <person name="Tindall B."/>
            <person name="Pomrenke H."/>
            <person name="Brambilla E."/>
            <person name="Klenk H.-P."/>
            <person name="Eisen J.A."/>
        </authorList>
    </citation>
    <scope>NUCLEOTIDE SEQUENCE [LARGE SCALE GENOMIC DNA]</scope>
    <source>
        <strain evidence="2 3">DSM 17448</strain>
    </source>
</reference>